<accession>A0A0C9MSC2</accession>
<dbReference type="STRING" id="91626.A0A0C9MSC2"/>
<organism evidence="7">
    <name type="scientific">Mucor ambiguus</name>
    <dbReference type="NCBI Taxonomy" id="91626"/>
    <lineage>
        <taxon>Eukaryota</taxon>
        <taxon>Fungi</taxon>
        <taxon>Fungi incertae sedis</taxon>
        <taxon>Mucoromycota</taxon>
        <taxon>Mucoromycotina</taxon>
        <taxon>Mucoromycetes</taxon>
        <taxon>Mucorales</taxon>
        <taxon>Mucorineae</taxon>
        <taxon>Mucoraceae</taxon>
        <taxon>Mucor</taxon>
    </lineage>
</organism>
<evidence type="ECO:0000256" key="1">
    <source>
        <dbReference type="ARBA" id="ARBA00004141"/>
    </source>
</evidence>
<dbReference type="GO" id="GO:0016020">
    <property type="term" value="C:membrane"/>
    <property type="evidence" value="ECO:0007669"/>
    <property type="project" value="UniProtKB-SubCell"/>
</dbReference>
<feature type="transmembrane region" description="Helical" evidence="6">
    <location>
        <begin position="102"/>
        <end position="121"/>
    </location>
</feature>
<evidence type="ECO:0000313" key="8">
    <source>
        <dbReference type="Proteomes" id="UP000053815"/>
    </source>
</evidence>
<dbReference type="PANTHER" id="PTHR31885:SF6">
    <property type="entry name" value="GH04784P"/>
    <property type="match status" value="1"/>
</dbReference>
<feature type="transmembrane region" description="Helical" evidence="6">
    <location>
        <begin position="6"/>
        <end position="28"/>
    </location>
</feature>
<evidence type="ECO:0000256" key="2">
    <source>
        <dbReference type="ARBA" id="ARBA00007375"/>
    </source>
</evidence>
<keyword evidence="8" id="KW-1185">Reference proteome</keyword>
<dbReference type="GO" id="GO:0016787">
    <property type="term" value="F:hydrolase activity"/>
    <property type="evidence" value="ECO:0007669"/>
    <property type="project" value="TreeGrafter"/>
</dbReference>
<keyword evidence="5 6" id="KW-0472">Membrane</keyword>
<protein>
    <submittedName>
        <fullName evidence="7">YhhN family protein</fullName>
    </submittedName>
</protein>
<keyword evidence="4 6" id="KW-1133">Transmembrane helix</keyword>
<dbReference type="AlphaFoldDB" id="A0A0C9MSC2"/>
<comment type="similarity">
    <text evidence="2">Belongs to the TMEM86 family.</text>
</comment>
<gene>
    <name evidence="7" type="ORF">MAM1_0078d04446</name>
</gene>
<evidence type="ECO:0000256" key="3">
    <source>
        <dbReference type="ARBA" id="ARBA00022692"/>
    </source>
</evidence>
<evidence type="ECO:0000313" key="7">
    <source>
        <dbReference type="EMBL" id="GAN04978.1"/>
    </source>
</evidence>
<dbReference type="InterPro" id="IPR012506">
    <property type="entry name" value="TMEM86B-like"/>
</dbReference>
<keyword evidence="3 6" id="KW-0812">Transmembrane</keyword>
<evidence type="ECO:0000256" key="5">
    <source>
        <dbReference type="ARBA" id="ARBA00023136"/>
    </source>
</evidence>
<dbReference type="Pfam" id="PF07947">
    <property type="entry name" value="YhhN"/>
    <property type="match status" value="1"/>
</dbReference>
<feature type="transmembrane region" description="Helical" evidence="6">
    <location>
        <begin position="127"/>
        <end position="148"/>
    </location>
</feature>
<sequence>MFANLAIISSLLYFCVIYTDSLYVKYLLKPTTTLLIIGVGLETDNDRNNAKLAGLAFSLLGDIFLMFTGEDMFILGLSSFLTAHIFYIYMFYNTKKRDQASALFGLFSIASVYFSFLYPRIFEEGGIGMTVAVAVYIIVITFMVYYALMNDNTNLSIGVFLFFISDATLALDKFLYHAPDKRCEYIVMITYYAAQFCIARYY</sequence>
<dbReference type="OrthoDB" id="2133758at2759"/>
<dbReference type="PANTHER" id="PTHR31885">
    <property type="entry name" value="GH04784P"/>
    <property type="match status" value="1"/>
</dbReference>
<feature type="transmembrane region" description="Helical" evidence="6">
    <location>
        <begin position="73"/>
        <end position="90"/>
    </location>
</feature>
<name>A0A0C9MSC2_9FUNG</name>
<comment type="subcellular location">
    <subcellularLocation>
        <location evidence="1">Membrane</location>
        <topology evidence="1">Multi-pass membrane protein</topology>
    </subcellularLocation>
</comment>
<evidence type="ECO:0000256" key="6">
    <source>
        <dbReference type="SAM" id="Phobius"/>
    </source>
</evidence>
<dbReference type="Proteomes" id="UP000053815">
    <property type="component" value="Unassembled WGS sequence"/>
</dbReference>
<reference evidence="7" key="1">
    <citation type="submission" date="2014-09" db="EMBL/GenBank/DDBJ databases">
        <title>Draft genome sequence of an oleaginous Mucoromycotina fungus Mucor ambiguus NBRC6742.</title>
        <authorList>
            <person name="Takeda I."/>
            <person name="Yamane N."/>
            <person name="Morita T."/>
            <person name="Tamano K."/>
            <person name="Machida M."/>
            <person name="Baker S."/>
            <person name="Koike H."/>
        </authorList>
    </citation>
    <scope>NUCLEOTIDE SEQUENCE</scope>
    <source>
        <strain evidence="7">NBRC 6742</strain>
    </source>
</reference>
<dbReference type="EMBL" id="DF836367">
    <property type="protein sequence ID" value="GAN04978.1"/>
    <property type="molecule type" value="Genomic_DNA"/>
</dbReference>
<proteinExistence type="inferred from homology"/>
<evidence type="ECO:0000256" key="4">
    <source>
        <dbReference type="ARBA" id="ARBA00022989"/>
    </source>
</evidence>